<reference evidence="4 5" key="1">
    <citation type="submission" date="2024-01" db="EMBL/GenBank/DDBJ databases">
        <title>The genomes of 5 underutilized Papilionoideae crops provide insights into root nodulation and disease resistance.</title>
        <authorList>
            <person name="Yuan L."/>
        </authorList>
    </citation>
    <scope>NUCLEOTIDE SEQUENCE [LARGE SCALE GENOMIC DNA]</scope>
    <source>
        <strain evidence="4">LY-2023</strain>
        <tissue evidence="4">Leaf</tissue>
    </source>
</reference>
<evidence type="ECO:0000256" key="1">
    <source>
        <dbReference type="ARBA" id="ARBA00007626"/>
    </source>
</evidence>
<evidence type="ECO:0000256" key="2">
    <source>
        <dbReference type="ARBA" id="ARBA00022737"/>
    </source>
</evidence>
<protein>
    <recommendedName>
        <fullName evidence="6">Pentatricopeptide repeat-containing protein</fullName>
    </recommendedName>
</protein>
<comment type="caution">
    <text evidence="4">The sequence shown here is derived from an EMBL/GenBank/DDBJ whole genome shotgun (WGS) entry which is preliminary data.</text>
</comment>
<dbReference type="Proteomes" id="UP001359559">
    <property type="component" value="Unassembled WGS sequence"/>
</dbReference>
<dbReference type="InterPro" id="IPR011990">
    <property type="entry name" value="TPR-like_helical_dom_sf"/>
</dbReference>
<sequence>MHATYRATIRGSSFICCASPNLCSSEIRRFSHKEPCEDLTRYVNILTTKLGKGSTEEETLQFLSNDKACDAIPLSQNLVHRLLCRYKDDWKSALVVFKWAGSRSSFKHSPELYDMMVDILGKMKVMDRLRYFLEEMCEGSLVTLNTVAKVMRRFVGAGQWQDAVRIFDGLQTLGLEKDTESMNLLLDAMCKERFVEQAREIFFELKQHIAPNAHTFNIFIHGWCIVQRVDEAHWTIQEMKGYGFRPCVISYSTIIQCYCEEGNFSKVYELLDEMQALGCSPNVVTYTIIMCALTKAEKIDEALEVAERMRSAGCRPDTLFYNSFIYTLGRAGRVDDATYVFMEAMPRAGIAPNSSTYNSMISMFCHYAQEKRAFEMLKEMVDLGICKPDAQTFHPLIKSCFRTGKIDSLLNDILNDMINKHHIGLDLSTYTLLIHGLCRADRCKWAFSLFEEMIDQDIMPRYRTCRLLLAEVKQKNMYQAAVKIEHLMKKLQKHKSPICVLTLPCTSS</sequence>
<dbReference type="Gene3D" id="1.25.40.10">
    <property type="entry name" value="Tetratricopeptide repeat domain"/>
    <property type="match status" value="4"/>
</dbReference>
<organism evidence="4 5">
    <name type="scientific">Clitoria ternatea</name>
    <name type="common">Butterfly pea</name>
    <dbReference type="NCBI Taxonomy" id="43366"/>
    <lineage>
        <taxon>Eukaryota</taxon>
        <taxon>Viridiplantae</taxon>
        <taxon>Streptophyta</taxon>
        <taxon>Embryophyta</taxon>
        <taxon>Tracheophyta</taxon>
        <taxon>Spermatophyta</taxon>
        <taxon>Magnoliopsida</taxon>
        <taxon>eudicotyledons</taxon>
        <taxon>Gunneridae</taxon>
        <taxon>Pentapetalae</taxon>
        <taxon>rosids</taxon>
        <taxon>fabids</taxon>
        <taxon>Fabales</taxon>
        <taxon>Fabaceae</taxon>
        <taxon>Papilionoideae</taxon>
        <taxon>50 kb inversion clade</taxon>
        <taxon>NPAAA clade</taxon>
        <taxon>indigoferoid/millettioid clade</taxon>
        <taxon>Phaseoleae</taxon>
        <taxon>Clitoria</taxon>
    </lineage>
</organism>
<evidence type="ECO:0000313" key="4">
    <source>
        <dbReference type="EMBL" id="KAK7285162.1"/>
    </source>
</evidence>
<dbReference type="GO" id="GO:0010019">
    <property type="term" value="P:chloroplast-nucleus signaling pathway"/>
    <property type="evidence" value="ECO:0007669"/>
    <property type="project" value="TreeGrafter"/>
</dbReference>
<gene>
    <name evidence="4" type="ORF">RJT34_19923</name>
</gene>
<dbReference type="NCBIfam" id="TIGR00756">
    <property type="entry name" value="PPR"/>
    <property type="match status" value="5"/>
</dbReference>
<dbReference type="Pfam" id="PF13041">
    <property type="entry name" value="PPR_2"/>
    <property type="match status" value="3"/>
</dbReference>
<feature type="repeat" description="PPR" evidence="3">
    <location>
        <begin position="212"/>
        <end position="246"/>
    </location>
</feature>
<dbReference type="EMBL" id="JAYKXN010000005">
    <property type="protein sequence ID" value="KAK7285162.1"/>
    <property type="molecule type" value="Genomic_DNA"/>
</dbReference>
<evidence type="ECO:0000256" key="3">
    <source>
        <dbReference type="PROSITE-ProRule" id="PRU00708"/>
    </source>
</evidence>
<dbReference type="PROSITE" id="PS51375">
    <property type="entry name" value="PPR"/>
    <property type="match status" value="7"/>
</dbReference>
<keyword evidence="2" id="KW-0677">Repeat</keyword>
<feature type="repeat" description="PPR" evidence="3">
    <location>
        <begin position="426"/>
        <end position="460"/>
    </location>
</feature>
<proteinExistence type="inferred from homology"/>
<feature type="repeat" description="PPR" evidence="3">
    <location>
        <begin position="178"/>
        <end position="208"/>
    </location>
</feature>
<feature type="repeat" description="PPR" evidence="3">
    <location>
        <begin position="247"/>
        <end position="281"/>
    </location>
</feature>
<accession>A0AAN9IRX9</accession>
<evidence type="ECO:0008006" key="6">
    <source>
        <dbReference type="Google" id="ProtNLM"/>
    </source>
</evidence>
<dbReference type="PANTHER" id="PTHR47936:SF1">
    <property type="entry name" value="PENTATRICOPEPTIDE REPEAT-CONTAINING PROTEIN GUN1, CHLOROPLASTIC"/>
    <property type="match status" value="1"/>
</dbReference>
<dbReference type="GO" id="GO:0031930">
    <property type="term" value="P:mitochondria-nucleus signaling pathway"/>
    <property type="evidence" value="ECO:0007669"/>
    <property type="project" value="TreeGrafter"/>
</dbReference>
<feature type="repeat" description="PPR" evidence="3">
    <location>
        <begin position="353"/>
        <end position="387"/>
    </location>
</feature>
<feature type="repeat" description="PPR" evidence="3">
    <location>
        <begin position="317"/>
        <end position="352"/>
    </location>
</feature>
<dbReference type="AlphaFoldDB" id="A0AAN9IRX9"/>
<name>A0AAN9IRX9_CLITE</name>
<dbReference type="InterPro" id="IPR002885">
    <property type="entry name" value="PPR_rpt"/>
</dbReference>
<feature type="repeat" description="PPR" evidence="3">
    <location>
        <begin position="282"/>
        <end position="316"/>
    </location>
</feature>
<comment type="similarity">
    <text evidence="1">Belongs to the PPR family. P subfamily.</text>
</comment>
<keyword evidence="5" id="KW-1185">Reference proteome</keyword>
<evidence type="ECO:0000313" key="5">
    <source>
        <dbReference type="Proteomes" id="UP001359559"/>
    </source>
</evidence>
<dbReference type="GO" id="GO:0009507">
    <property type="term" value="C:chloroplast"/>
    <property type="evidence" value="ECO:0007669"/>
    <property type="project" value="TreeGrafter"/>
</dbReference>
<dbReference type="Pfam" id="PF12854">
    <property type="entry name" value="PPR_1"/>
    <property type="match status" value="1"/>
</dbReference>
<dbReference type="PANTHER" id="PTHR47936">
    <property type="entry name" value="PPR_LONG DOMAIN-CONTAINING PROTEIN"/>
    <property type="match status" value="1"/>
</dbReference>